<dbReference type="Proteomes" id="UP000194265">
    <property type="component" value="Chromosome"/>
</dbReference>
<evidence type="ECO:0000313" key="2">
    <source>
        <dbReference type="Proteomes" id="UP000194265"/>
    </source>
</evidence>
<dbReference type="RefSeq" id="WP_192940522.1">
    <property type="nucleotide sequence ID" value="NZ_CP018791.1"/>
</dbReference>
<name>A0A1X9T105_9BACT</name>
<dbReference type="EMBL" id="CP018791">
    <property type="protein sequence ID" value="ARR02222.1"/>
    <property type="molecule type" value="Genomic_DNA"/>
</dbReference>
<sequence length="46" mass="5366">MSLYQPTKIDFSKRATNEKEASDMVWELYLYVMELNYGMEALNGGK</sequence>
<gene>
    <name evidence="1" type="ORF">CVIC8964_0810</name>
</gene>
<proteinExistence type="predicted"/>
<evidence type="ECO:0000313" key="1">
    <source>
        <dbReference type="EMBL" id="ARR02222.1"/>
    </source>
</evidence>
<dbReference type="AlphaFoldDB" id="A0A1X9T105"/>
<organism evidence="1 2">
    <name type="scientific">Campylobacter vicugnae</name>
    <dbReference type="NCBI Taxonomy" id="1660076"/>
    <lineage>
        <taxon>Bacteria</taxon>
        <taxon>Pseudomonadati</taxon>
        <taxon>Campylobacterota</taxon>
        <taxon>Epsilonproteobacteria</taxon>
        <taxon>Campylobacterales</taxon>
        <taxon>Campylobacteraceae</taxon>
        <taxon>Campylobacter</taxon>
    </lineage>
</organism>
<accession>A0A1X9T105</accession>
<reference evidence="1 2" key="1">
    <citation type="journal article" date="2017" name="Genome Biol. Evol.">
        <title>Comparative Genomic Analysis Identifies a Campylobacter Clade Deficient in Selenium Metabolism.</title>
        <authorList>
            <person name="Miller W.G."/>
            <person name="Yee E."/>
            <person name="Lopes B.S."/>
            <person name="Chapman M.H."/>
            <person name="Huynh S."/>
            <person name="Bono J.L."/>
            <person name="Parker C.T."/>
            <person name="Strachan N.J.C."/>
            <person name="Forbes K.J."/>
        </authorList>
    </citation>
    <scope>NUCLEOTIDE SEQUENCE [LARGE SCALE GENOMIC DNA]</scope>
    <source>
        <strain evidence="1 2">RM8964</strain>
    </source>
</reference>
<protein>
    <submittedName>
        <fullName evidence="1">Uncharacterized protein</fullName>
    </submittedName>
</protein>